<evidence type="ECO:0000256" key="5">
    <source>
        <dbReference type="ARBA" id="ARBA00022989"/>
    </source>
</evidence>
<dbReference type="OrthoDB" id="9808602at2"/>
<keyword evidence="4 7" id="KW-0812">Transmembrane</keyword>
<evidence type="ECO:0000256" key="6">
    <source>
        <dbReference type="ARBA" id="ARBA00023136"/>
    </source>
</evidence>
<feature type="transmembrane region" description="Helical" evidence="7">
    <location>
        <begin position="12"/>
        <end position="33"/>
    </location>
</feature>
<reference evidence="9 10" key="1">
    <citation type="submission" date="2016-10" db="EMBL/GenBank/DDBJ databases">
        <authorList>
            <person name="de Groot N.N."/>
        </authorList>
    </citation>
    <scope>NUCLEOTIDE SEQUENCE [LARGE SCALE GENOMIC DNA]</scope>
    <source>
        <strain evidence="9 10">KH1P1</strain>
    </source>
</reference>
<feature type="transmembrane region" description="Helical" evidence="7">
    <location>
        <begin position="111"/>
        <end position="129"/>
    </location>
</feature>
<keyword evidence="10" id="KW-1185">Reference proteome</keyword>
<gene>
    <name evidence="9" type="ORF">SAMN04487771_100391</name>
</gene>
<feature type="transmembrane region" description="Helical" evidence="7">
    <location>
        <begin position="300"/>
        <end position="323"/>
    </location>
</feature>
<dbReference type="EMBL" id="FOIL01000003">
    <property type="protein sequence ID" value="SET01922.1"/>
    <property type="molecule type" value="Genomic_DNA"/>
</dbReference>
<dbReference type="NCBIfam" id="TIGR03025">
    <property type="entry name" value="EPS_sugtrans"/>
    <property type="match status" value="1"/>
</dbReference>
<organism evidence="9 10">
    <name type="scientific">[Clostridium] aminophilum</name>
    <dbReference type="NCBI Taxonomy" id="1526"/>
    <lineage>
        <taxon>Bacteria</taxon>
        <taxon>Bacillati</taxon>
        <taxon>Bacillota</taxon>
        <taxon>Clostridia</taxon>
        <taxon>Lachnospirales</taxon>
        <taxon>Lachnospiraceae</taxon>
    </lineage>
</organism>
<comment type="similarity">
    <text evidence="2">Belongs to the bacterial sugar transferase family.</text>
</comment>
<dbReference type="eggNOG" id="COG2148">
    <property type="taxonomic scope" value="Bacteria"/>
</dbReference>
<dbReference type="InterPro" id="IPR003362">
    <property type="entry name" value="Bact_transf"/>
</dbReference>
<dbReference type="InterPro" id="IPR017475">
    <property type="entry name" value="EPS_sugar_tfrase"/>
</dbReference>
<keyword evidence="3 9" id="KW-0808">Transferase</keyword>
<comment type="subcellular location">
    <subcellularLocation>
        <location evidence="1">Membrane</location>
        <topology evidence="1">Multi-pass membrane protein</topology>
    </subcellularLocation>
</comment>
<evidence type="ECO:0000313" key="9">
    <source>
        <dbReference type="EMBL" id="SET01922.1"/>
    </source>
</evidence>
<evidence type="ECO:0000256" key="7">
    <source>
        <dbReference type="SAM" id="Phobius"/>
    </source>
</evidence>
<sequence>MYRRKVNGWLKHLDFIVLDILCLDLSFILGYYIRHGRFFTISDRVYINMCLVLVLVDLVVASSFNSFHHVLKRGIYAEFVKMLQHLSIVLGVTVFYLFAVHHAAIISRLNILYMILIDIVLAYSVRLLWKEKLKNKPVSQRSSSLVILTGLENVSEIINRVARNEYGNRFVSAVVVFDGTGKTQSVYDAITENGGSVLPESKSFAIGLQVVADKDSLIEYLLTNWVDEILLDIPESLERQEDIVDAIIDMGITVHVCVPEMTKIKGRHQTIERIGEYNVITNSIGDASAYALMFKRVMDIFGGIVGSVITVFLAVIVGPIIYIHSPGPIFFKQKRVGKNGRMFYMYKFRSMYPDAEERKKELMAQNRIKDGYMFKLDYDPRIIGCYKDENGRIHKGIGNFIRDMSIDEFPQFFNVLKGEMSLVGTRPPTLDEWKRYKPEHRARMSTKPGITGLWQVSGRSKITDFDQVVALDKQYIENWRQGLDIKILFKTIWVVIERKGAM</sequence>
<dbReference type="STRING" id="1526.SAMN02910262_01624"/>
<feature type="domain" description="Bacterial sugar transferase" evidence="8">
    <location>
        <begin position="295"/>
        <end position="496"/>
    </location>
</feature>
<feature type="transmembrane region" description="Helical" evidence="7">
    <location>
        <begin position="45"/>
        <end position="64"/>
    </location>
</feature>
<proteinExistence type="inferred from homology"/>
<dbReference type="Proteomes" id="UP000199820">
    <property type="component" value="Unassembled WGS sequence"/>
</dbReference>
<dbReference type="PANTHER" id="PTHR30576:SF10">
    <property type="entry name" value="SLL5057 PROTEIN"/>
    <property type="match status" value="1"/>
</dbReference>
<name>A0A1I0B5X9_9FIRM</name>
<accession>A0A1I0B5X9</accession>
<dbReference type="AlphaFoldDB" id="A0A1I0B5X9"/>
<dbReference type="Pfam" id="PF02397">
    <property type="entry name" value="Bac_transf"/>
    <property type="match status" value="1"/>
</dbReference>
<dbReference type="GO" id="GO:0016780">
    <property type="term" value="F:phosphotransferase activity, for other substituted phosphate groups"/>
    <property type="evidence" value="ECO:0007669"/>
    <property type="project" value="TreeGrafter"/>
</dbReference>
<evidence type="ECO:0000256" key="1">
    <source>
        <dbReference type="ARBA" id="ARBA00004141"/>
    </source>
</evidence>
<keyword evidence="5 7" id="KW-1133">Transmembrane helix</keyword>
<feature type="transmembrane region" description="Helical" evidence="7">
    <location>
        <begin position="85"/>
        <end position="105"/>
    </location>
</feature>
<evidence type="ECO:0000256" key="2">
    <source>
        <dbReference type="ARBA" id="ARBA00006464"/>
    </source>
</evidence>
<protein>
    <submittedName>
        <fullName evidence="9">Exopolysaccharide biosynthesis polyprenyl glycosylphosphotransferase</fullName>
    </submittedName>
</protein>
<evidence type="ECO:0000259" key="8">
    <source>
        <dbReference type="Pfam" id="PF02397"/>
    </source>
</evidence>
<evidence type="ECO:0000313" key="10">
    <source>
        <dbReference type="Proteomes" id="UP000199820"/>
    </source>
</evidence>
<keyword evidence="6 7" id="KW-0472">Membrane</keyword>
<evidence type="ECO:0000256" key="4">
    <source>
        <dbReference type="ARBA" id="ARBA00022692"/>
    </source>
</evidence>
<dbReference type="GO" id="GO:0016020">
    <property type="term" value="C:membrane"/>
    <property type="evidence" value="ECO:0007669"/>
    <property type="project" value="UniProtKB-SubCell"/>
</dbReference>
<evidence type="ECO:0000256" key="3">
    <source>
        <dbReference type="ARBA" id="ARBA00022679"/>
    </source>
</evidence>
<dbReference type="PANTHER" id="PTHR30576">
    <property type="entry name" value="COLANIC BIOSYNTHESIS UDP-GLUCOSE LIPID CARRIER TRANSFERASE"/>
    <property type="match status" value="1"/>
</dbReference>